<accession>A0ABY4JW42</accession>
<organism evidence="1 2">
    <name type="scientific">Gottfriedia acidiceleris</name>
    <dbReference type="NCBI Taxonomy" id="371036"/>
    <lineage>
        <taxon>Bacteria</taxon>
        <taxon>Bacillati</taxon>
        <taxon>Bacillota</taxon>
        <taxon>Bacilli</taxon>
        <taxon>Bacillales</taxon>
        <taxon>Bacillaceae</taxon>
        <taxon>Gottfriedia</taxon>
    </lineage>
</organism>
<dbReference type="InterPro" id="IPR036439">
    <property type="entry name" value="Dockerin_dom_sf"/>
</dbReference>
<reference evidence="1 2" key="1">
    <citation type="submission" date="2022-04" db="EMBL/GenBank/DDBJ databases">
        <title>Mechanism of arsenic methylation and mitigation arsenic toxicity by Bacillus sp. LH14 from an Arsenic-Contaminated Paddy Soil.</title>
        <authorList>
            <person name="Wang D."/>
        </authorList>
    </citation>
    <scope>NUCLEOTIDE SEQUENCE [LARGE SCALE GENOMIC DNA]</scope>
    <source>
        <strain evidence="1 2">LH14</strain>
    </source>
</reference>
<dbReference type="SUPFAM" id="SSF63446">
    <property type="entry name" value="Type I dockerin domain"/>
    <property type="match status" value="1"/>
</dbReference>
<dbReference type="SUPFAM" id="SSF49384">
    <property type="entry name" value="Carbohydrate-binding domain"/>
    <property type="match status" value="1"/>
</dbReference>
<evidence type="ECO:0000313" key="2">
    <source>
        <dbReference type="Proteomes" id="UP000830639"/>
    </source>
</evidence>
<sequence length="751" mass="83530">MNTADPLSKAYSVFEVGSGRVDAYEAIHSNVELEVVDQTSAGIDGKEKLIKELTGGISFGSYGFDDQDVTDSRKITLKNRSEKVKTFNVDVNFQTGLRGSKDAAKNNITLTGPTSVKLDGNSQENIKFNLNIPKTAEKGTYEGYITFTNSQDPTETYQIPFGGRFVDEGIDTFKINNPMFGNNIDWPENAYPYISFSYSLKSYMKTLDVVLQDAETGEDLGLVGSYVPIILNENQNYTNPRGFNSIYYPFTGDAKNPISSEPINATAGKYRLKMIGTNEEGKVFTKTADFFFDAGTPTMTTSFDNLDQKVIEYKDSQFDSNGQFLYDFNINLNDPETAEANGLGIPVDQSSNAVVSFYDSPFPAKPKYTDKNGNYTDKIKVKKRSTPLNVAFYGFDAARNFTANASNMLEVTFVSENLPYYYLKANKQTVTTGDTVNYSIRSNNVKNLKTTKINLKVDPNLATIQNVLVNDAVKQYGDANVSVSSVPTSVGTLLYTFTFTYNGTKALPEDLLLFNFDLKTANKWLKGMPFDWNTITASTIDQSNVETSNVYTFMETYNKKLTYSRVEGTLRLEGTVDPTTGQQNYALDESKIGAKVTVTSYDGKTMVDAPIYNQNGQYTAEGLKADLKPYTVKVDVPGHFTMYRKMNLADEVRGELVGKRMVWNLTQAAAGDVNKDNVIDILDAIAVQTYWGTNKATADFNFDKVVDKKDMYYIVKNFGLQNSTVDNSPKPKTTYKGKTLDNILKDLGLDQ</sequence>
<dbReference type="InterPro" id="IPR002105">
    <property type="entry name" value="Dockerin_1_rpt"/>
</dbReference>
<evidence type="ECO:0000313" key="1">
    <source>
        <dbReference type="EMBL" id="UPM56540.1"/>
    </source>
</evidence>
<dbReference type="Pfam" id="PF00404">
    <property type="entry name" value="Dockerin_1"/>
    <property type="match status" value="1"/>
</dbReference>
<dbReference type="Gene3D" id="2.60.40.1710">
    <property type="entry name" value="Subtilisin-like superfamily"/>
    <property type="match status" value="1"/>
</dbReference>
<protein>
    <submittedName>
        <fullName evidence="1">Fn3-like domain-containing protein</fullName>
    </submittedName>
</protein>
<dbReference type="InterPro" id="IPR008965">
    <property type="entry name" value="CBM2/CBM3_carb-bd_dom_sf"/>
</dbReference>
<proteinExistence type="predicted"/>
<dbReference type="Gene3D" id="2.60.40.4130">
    <property type="match status" value="1"/>
</dbReference>
<dbReference type="Proteomes" id="UP000830639">
    <property type="component" value="Chromosome"/>
</dbReference>
<dbReference type="EMBL" id="CP096034">
    <property type="protein sequence ID" value="UPM56540.1"/>
    <property type="molecule type" value="Genomic_DNA"/>
</dbReference>
<gene>
    <name evidence="1" type="ORF">MY490_18460</name>
</gene>
<name>A0ABY4JW42_9BACI</name>
<keyword evidence="2" id="KW-1185">Reference proteome</keyword>